<evidence type="ECO:0000256" key="3">
    <source>
        <dbReference type="ARBA" id="ARBA00023043"/>
    </source>
</evidence>
<name>A0AAW1SM36_9CHLO</name>
<sequence>MLKAEQTWLKNTEVCELLLNYVAYNLPVSKEPPNQPPGGTVYLFDRRAVRFFRKDGHNWRKKADGKTVRETHEKLKVGNMDMLNCYYAHAEQDDGAQGPRLQRRCYWLLESEDDIVLVHYLNVDKAKGRADDAPPGIEPALARRMGATVTSGVSQMGMQAPHQALHVGAGQLRGGDAGLDPFVPLLPSMSLDSFFGGTGGADAAAAAAAVAAANAAPPAPEALLQTLSPWDELGGVGGSLAMNGTVPSLGLVPSLDSLGSDWQALFRSDTLRLVLPSLEAAGSLDASGDGRGGGGWLPAGDDADAMRTPSLEARQAQAAALQLRAAAQAQQQAALQQAHAASLRPPGSAAAAVAPVAQTQAAAAHATMAQAALSAGLSPQHYAAMGALLGAQAPGVAGRGTPGLGVLPSDAFDVVAEAVGRDGASGSAALPAVRVWRGGPGFMASQVLALEAALAGLDRQVMEQLMTRQAGDGSTSQPTLDKKVVRLEDDLMRLEAGAQHLANASESDPGEQSEPERGYSDFEDVGSPPALQGAEPGMAAFEMLDFWPDWDAAAGGAVVTVTWSAAGSTAAPPGSPRVMFGDAQVPTEALRPGVLCCAAPPHAPGVVRLCLSLDGDARVRSNALPFRFRAPPPAVVAPVAADPPGPLALPDRDLAEGVESILGNVSAAGKGSSAVVSMASAEERVQGMLRRCIAEYSTKRLMRAGAAAAGSAAEGEERLLRTRSGSVGAALLHLAAGLGYGWAVDALLGAGARPDMQDAHGWALDPDGALSPGGEPLGAADPRSALALAAGPNGLDAANVHGGGAAAGAVVALENGDASREAVVARARAAVEAIVSAHAKLARRRAAREERRERIATRRVRAAEALARMADSNRTWQDVHGIAEREMRAAGAGPDAPLRRFLALGGRIVRLSALLEHALRSSACEGLGVTQRNRSLRHLRDSRRKSSSFTLRSMEPLTDAELSAFLADDMTAIMDGAALQRALAHVEALLQLPNAHAQYLRCRAAAARTGAQGFSPAGA</sequence>
<evidence type="ECO:0000256" key="5">
    <source>
        <dbReference type="ARBA" id="ARBA00023163"/>
    </source>
</evidence>
<comment type="similarity">
    <text evidence="2">Belongs to the CAMTA family.</text>
</comment>
<dbReference type="AlphaFoldDB" id="A0AAW1SM36"/>
<evidence type="ECO:0000256" key="2">
    <source>
        <dbReference type="ARBA" id="ARBA00008267"/>
    </source>
</evidence>
<evidence type="ECO:0000256" key="1">
    <source>
        <dbReference type="ARBA" id="ARBA00004123"/>
    </source>
</evidence>
<dbReference type="GO" id="GO:0006357">
    <property type="term" value="P:regulation of transcription by RNA polymerase II"/>
    <property type="evidence" value="ECO:0007669"/>
    <property type="project" value="TreeGrafter"/>
</dbReference>
<organism evidence="10 11">
    <name type="scientific">Elliptochloris bilobata</name>
    <dbReference type="NCBI Taxonomy" id="381761"/>
    <lineage>
        <taxon>Eukaryota</taxon>
        <taxon>Viridiplantae</taxon>
        <taxon>Chlorophyta</taxon>
        <taxon>core chlorophytes</taxon>
        <taxon>Trebouxiophyceae</taxon>
        <taxon>Trebouxiophyceae incertae sedis</taxon>
        <taxon>Elliptochloris clade</taxon>
        <taxon>Elliptochloris</taxon>
    </lineage>
</organism>
<proteinExistence type="inferred from homology"/>
<keyword evidence="6" id="KW-0539">Nucleus</keyword>
<dbReference type="GO" id="GO:0005634">
    <property type="term" value="C:nucleus"/>
    <property type="evidence" value="ECO:0007669"/>
    <property type="project" value="UniProtKB-SubCell"/>
</dbReference>
<dbReference type="SUPFAM" id="SSF81296">
    <property type="entry name" value="E set domains"/>
    <property type="match status" value="1"/>
</dbReference>
<dbReference type="InterPro" id="IPR013783">
    <property type="entry name" value="Ig-like_fold"/>
</dbReference>
<gene>
    <name evidence="10" type="ORF">WJX81_007767</name>
</gene>
<dbReference type="InterPro" id="IPR002110">
    <property type="entry name" value="Ankyrin_rpt"/>
</dbReference>
<comment type="subcellular location">
    <subcellularLocation>
        <location evidence="1">Nucleus</location>
    </subcellularLocation>
</comment>
<dbReference type="Pfam" id="PF03859">
    <property type="entry name" value="CG-1"/>
    <property type="match status" value="1"/>
</dbReference>
<feature type="repeat" description="ANK" evidence="7">
    <location>
        <begin position="727"/>
        <end position="759"/>
    </location>
</feature>
<accession>A0AAW1SM36</accession>
<evidence type="ECO:0000313" key="10">
    <source>
        <dbReference type="EMBL" id="KAK9846620.1"/>
    </source>
</evidence>
<keyword evidence="11" id="KW-1185">Reference proteome</keyword>
<keyword evidence="3 7" id="KW-0040">ANK repeat</keyword>
<evidence type="ECO:0000313" key="11">
    <source>
        <dbReference type="Proteomes" id="UP001445335"/>
    </source>
</evidence>
<dbReference type="PROSITE" id="PS51437">
    <property type="entry name" value="CG_1"/>
    <property type="match status" value="1"/>
</dbReference>
<feature type="domain" description="CG-1" evidence="9">
    <location>
        <begin position="1"/>
        <end position="129"/>
    </location>
</feature>
<comment type="caution">
    <text evidence="10">The sequence shown here is derived from an EMBL/GenBank/DDBJ whole genome shotgun (WGS) entry which is preliminary data.</text>
</comment>
<evidence type="ECO:0000256" key="4">
    <source>
        <dbReference type="ARBA" id="ARBA00023159"/>
    </source>
</evidence>
<keyword evidence="4" id="KW-0010">Activator</keyword>
<dbReference type="PROSITE" id="PS50088">
    <property type="entry name" value="ANK_REPEAT"/>
    <property type="match status" value="1"/>
</dbReference>
<dbReference type="InterPro" id="IPR005559">
    <property type="entry name" value="CG-1_dom"/>
</dbReference>
<feature type="region of interest" description="Disordered" evidence="8">
    <location>
        <begin position="284"/>
        <end position="304"/>
    </location>
</feature>
<dbReference type="Gene3D" id="2.60.40.10">
    <property type="entry name" value="Immunoglobulins"/>
    <property type="match status" value="1"/>
</dbReference>
<dbReference type="Proteomes" id="UP001445335">
    <property type="component" value="Unassembled WGS sequence"/>
</dbReference>
<reference evidence="10 11" key="1">
    <citation type="journal article" date="2024" name="Nat. Commun.">
        <title>Phylogenomics reveals the evolutionary origins of lichenization in chlorophyte algae.</title>
        <authorList>
            <person name="Puginier C."/>
            <person name="Libourel C."/>
            <person name="Otte J."/>
            <person name="Skaloud P."/>
            <person name="Haon M."/>
            <person name="Grisel S."/>
            <person name="Petersen M."/>
            <person name="Berrin J.G."/>
            <person name="Delaux P.M."/>
            <person name="Dal Grande F."/>
            <person name="Keller J."/>
        </authorList>
    </citation>
    <scope>NUCLEOTIDE SEQUENCE [LARGE SCALE GENOMIC DNA]</scope>
    <source>
        <strain evidence="10 11">SAG 245.80</strain>
    </source>
</reference>
<dbReference type="PANTHER" id="PTHR23335">
    <property type="entry name" value="CALMODULIN-BINDING TRANSCRIPTION ACTIVATOR CAMTA"/>
    <property type="match status" value="1"/>
</dbReference>
<evidence type="ECO:0000256" key="8">
    <source>
        <dbReference type="SAM" id="MobiDB-lite"/>
    </source>
</evidence>
<evidence type="ECO:0000256" key="7">
    <source>
        <dbReference type="PROSITE-ProRule" id="PRU00023"/>
    </source>
</evidence>
<dbReference type="InterPro" id="IPR014756">
    <property type="entry name" value="Ig_E-set"/>
</dbReference>
<evidence type="ECO:0000256" key="6">
    <source>
        <dbReference type="ARBA" id="ARBA00023242"/>
    </source>
</evidence>
<dbReference type="PANTHER" id="PTHR23335:SF1">
    <property type="entry name" value="CALMODULIN-BINDING TRANSCRIPTION ACTIVATOR, ISOFORM F"/>
    <property type="match status" value="1"/>
</dbReference>
<keyword evidence="5" id="KW-0804">Transcription</keyword>
<evidence type="ECO:0000259" key="9">
    <source>
        <dbReference type="PROSITE" id="PS51437"/>
    </source>
</evidence>
<dbReference type="GO" id="GO:0003712">
    <property type="term" value="F:transcription coregulator activity"/>
    <property type="evidence" value="ECO:0007669"/>
    <property type="project" value="TreeGrafter"/>
</dbReference>
<protein>
    <recommendedName>
        <fullName evidence="9">CG-1 domain-containing protein</fullName>
    </recommendedName>
</protein>
<dbReference type="SMART" id="SM01076">
    <property type="entry name" value="CG-1"/>
    <property type="match status" value="1"/>
</dbReference>
<dbReference type="GO" id="GO:0003690">
    <property type="term" value="F:double-stranded DNA binding"/>
    <property type="evidence" value="ECO:0007669"/>
    <property type="project" value="TreeGrafter"/>
</dbReference>
<dbReference type="EMBL" id="JALJOU010000001">
    <property type="protein sequence ID" value="KAK9846620.1"/>
    <property type="molecule type" value="Genomic_DNA"/>
</dbReference>
<feature type="region of interest" description="Disordered" evidence="8">
    <location>
        <begin position="501"/>
        <end position="534"/>
    </location>
</feature>